<sequence length="312" mass="34427">MKNQKFLPYAALVIVSIFWGTTYLASHIGVEYMHGMLLAGTRQTIAGVILLAVFLIKGYKIPGRAMLSKLFIIGVIMLCGSNGLMTWAMKFVPSGLGAIVAATVPIWITIFSYFMISKSKISAKVIIGMIIGFVGVVGIFYDYLQDILKPEFQFGLVLVFLGCLFWAFGSVLTAKWALKINAMYSAAYQMFFSGIVMVIISYLMGESYATSSFTMELWTSLLYLVFIGSLLSFSAYVYALNTLPPSQVSIYAYVNPVVAIILGYIILDEHLNWIVGTSCLVTLAGVYLVNSAYSKQKKLQHESAKLAIESEH</sequence>
<dbReference type="AlphaFoldDB" id="A0A291QZB1"/>
<feature type="domain" description="EamA" evidence="7">
    <location>
        <begin position="154"/>
        <end position="290"/>
    </location>
</feature>
<feature type="transmembrane region" description="Helical" evidence="6">
    <location>
        <begin position="123"/>
        <end position="141"/>
    </location>
</feature>
<feature type="transmembrane region" description="Helical" evidence="6">
    <location>
        <begin position="273"/>
        <end position="293"/>
    </location>
</feature>
<dbReference type="Pfam" id="PF00892">
    <property type="entry name" value="EamA"/>
    <property type="match status" value="2"/>
</dbReference>
<evidence type="ECO:0000256" key="5">
    <source>
        <dbReference type="ARBA" id="ARBA00023136"/>
    </source>
</evidence>
<keyword evidence="9" id="KW-1185">Reference proteome</keyword>
<proteinExistence type="inferred from homology"/>
<comment type="similarity">
    <text evidence="2">Belongs to the EamA transporter family.</text>
</comment>
<dbReference type="Proteomes" id="UP000220133">
    <property type="component" value="Chromosome"/>
</dbReference>
<dbReference type="RefSeq" id="WP_098195694.1">
    <property type="nucleotide sequence ID" value="NZ_CP023777.1"/>
</dbReference>
<keyword evidence="4 6" id="KW-1133">Transmembrane helix</keyword>
<gene>
    <name evidence="8" type="ORF">COR50_20290</name>
</gene>
<dbReference type="Gene3D" id="1.10.3730.20">
    <property type="match status" value="1"/>
</dbReference>
<dbReference type="SUPFAM" id="SSF103481">
    <property type="entry name" value="Multidrug resistance efflux transporter EmrE"/>
    <property type="match status" value="2"/>
</dbReference>
<keyword evidence="5 6" id="KW-0472">Membrane</keyword>
<evidence type="ECO:0000256" key="3">
    <source>
        <dbReference type="ARBA" id="ARBA00022692"/>
    </source>
</evidence>
<feature type="transmembrane region" description="Helical" evidence="6">
    <location>
        <begin position="7"/>
        <end position="26"/>
    </location>
</feature>
<dbReference type="InterPro" id="IPR037185">
    <property type="entry name" value="EmrE-like"/>
</dbReference>
<dbReference type="InterPro" id="IPR000620">
    <property type="entry name" value="EamA_dom"/>
</dbReference>
<evidence type="ECO:0000259" key="7">
    <source>
        <dbReference type="Pfam" id="PF00892"/>
    </source>
</evidence>
<feature type="domain" description="EamA" evidence="7">
    <location>
        <begin position="10"/>
        <end position="140"/>
    </location>
</feature>
<evidence type="ECO:0000313" key="9">
    <source>
        <dbReference type="Proteomes" id="UP000220133"/>
    </source>
</evidence>
<dbReference type="InterPro" id="IPR050638">
    <property type="entry name" value="AA-Vitamin_Transporters"/>
</dbReference>
<evidence type="ECO:0000313" key="8">
    <source>
        <dbReference type="EMBL" id="ATL49326.1"/>
    </source>
</evidence>
<dbReference type="KEGG" id="cbae:COR50_20290"/>
<dbReference type="PANTHER" id="PTHR32322:SF2">
    <property type="entry name" value="EAMA DOMAIN-CONTAINING PROTEIN"/>
    <property type="match status" value="1"/>
</dbReference>
<protein>
    <recommendedName>
        <fullName evidence="7">EamA domain-containing protein</fullName>
    </recommendedName>
</protein>
<dbReference type="EMBL" id="CP023777">
    <property type="protein sequence ID" value="ATL49326.1"/>
    <property type="molecule type" value="Genomic_DNA"/>
</dbReference>
<dbReference type="PANTHER" id="PTHR32322">
    <property type="entry name" value="INNER MEMBRANE TRANSPORTER"/>
    <property type="match status" value="1"/>
</dbReference>
<reference evidence="8 9" key="1">
    <citation type="submission" date="2017-10" db="EMBL/GenBank/DDBJ databases">
        <title>Paenichitinophaga pekingensis gen. nov., sp. nov., isolated from activated sludge.</title>
        <authorList>
            <person name="Jin D."/>
            <person name="Kong X."/>
            <person name="Deng Y."/>
            <person name="Bai Z."/>
        </authorList>
    </citation>
    <scope>NUCLEOTIDE SEQUENCE [LARGE SCALE GENOMIC DNA]</scope>
    <source>
        <strain evidence="8 9">13</strain>
    </source>
</reference>
<feature type="transmembrane region" description="Helical" evidence="6">
    <location>
        <begin position="217"/>
        <end position="238"/>
    </location>
</feature>
<organism evidence="8 9">
    <name type="scientific">Chitinophaga caeni</name>
    <dbReference type="NCBI Taxonomy" id="2029983"/>
    <lineage>
        <taxon>Bacteria</taxon>
        <taxon>Pseudomonadati</taxon>
        <taxon>Bacteroidota</taxon>
        <taxon>Chitinophagia</taxon>
        <taxon>Chitinophagales</taxon>
        <taxon>Chitinophagaceae</taxon>
        <taxon>Chitinophaga</taxon>
    </lineage>
</organism>
<accession>A0A291QZB1</accession>
<evidence type="ECO:0000256" key="4">
    <source>
        <dbReference type="ARBA" id="ARBA00022989"/>
    </source>
</evidence>
<name>A0A291QZB1_9BACT</name>
<feature type="transmembrane region" description="Helical" evidence="6">
    <location>
        <begin position="186"/>
        <end position="205"/>
    </location>
</feature>
<feature type="transmembrane region" description="Helical" evidence="6">
    <location>
        <begin position="32"/>
        <end position="55"/>
    </location>
</feature>
<comment type="subcellular location">
    <subcellularLocation>
        <location evidence="1">Membrane</location>
        <topology evidence="1">Multi-pass membrane protein</topology>
    </subcellularLocation>
</comment>
<feature type="transmembrane region" description="Helical" evidence="6">
    <location>
        <begin position="153"/>
        <end position="174"/>
    </location>
</feature>
<evidence type="ECO:0000256" key="1">
    <source>
        <dbReference type="ARBA" id="ARBA00004141"/>
    </source>
</evidence>
<dbReference type="OrthoDB" id="9812547at2"/>
<keyword evidence="3 6" id="KW-0812">Transmembrane</keyword>
<evidence type="ECO:0000256" key="6">
    <source>
        <dbReference type="SAM" id="Phobius"/>
    </source>
</evidence>
<feature type="transmembrane region" description="Helical" evidence="6">
    <location>
        <begin position="250"/>
        <end position="267"/>
    </location>
</feature>
<feature type="transmembrane region" description="Helical" evidence="6">
    <location>
        <begin position="67"/>
        <end position="89"/>
    </location>
</feature>
<evidence type="ECO:0000256" key="2">
    <source>
        <dbReference type="ARBA" id="ARBA00007362"/>
    </source>
</evidence>
<feature type="transmembrane region" description="Helical" evidence="6">
    <location>
        <begin position="95"/>
        <end position="116"/>
    </location>
</feature>
<dbReference type="GO" id="GO:0016020">
    <property type="term" value="C:membrane"/>
    <property type="evidence" value="ECO:0007669"/>
    <property type="project" value="UniProtKB-SubCell"/>
</dbReference>